<dbReference type="InterPro" id="IPR031667">
    <property type="entry name" value="RDD1"/>
</dbReference>
<accession>A0A8B9PW40</accession>
<feature type="region of interest" description="Disordered" evidence="1">
    <location>
        <begin position="33"/>
        <end position="133"/>
    </location>
</feature>
<dbReference type="PANTHER" id="PTHR14680:SF1">
    <property type="entry name" value="REQUIRED FOR DRUG-INDUCED DEATH PROTEIN 1"/>
    <property type="match status" value="1"/>
</dbReference>
<organism evidence="2 3">
    <name type="scientific">Apteryx owenii</name>
    <name type="common">Little spotted kiwi</name>
    <dbReference type="NCBI Taxonomy" id="8824"/>
    <lineage>
        <taxon>Eukaryota</taxon>
        <taxon>Metazoa</taxon>
        <taxon>Chordata</taxon>
        <taxon>Craniata</taxon>
        <taxon>Vertebrata</taxon>
        <taxon>Euteleostomi</taxon>
        <taxon>Archelosauria</taxon>
        <taxon>Archosauria</taxon>
        <taxon>Dinosauria</taxon>
        <taxon>Saurischia</taxon>
        <taxon>Theropoda</taxon>
        <taxon>Coelurosauria</taxon>
        <taxon>Aves</taxon>
        <taxon>Palaeognathae</taxon>
        <taxon>Apterygiformes</taxon>
        <taxon>Apterygidae</taxon>
        <taxon>Apteryx</taxon>
    </lineage>
</organism>
<reference evidence="2" key="1">
    <citation type="submission" date="2025-08" db="UniProtKB">
        <authorList>
            <consortium name="Ensembl"/>
        </authorList>
    </citation>
    <scope>IDENTIFICATION</scope>
</reference>
<dbReference type="AlphaFoldDB" id="A0A8B9PW40"/>
<dbReference type="Pfam" id="PF15828">
    <property type="entry name" value="RDD1"/>
    <property type="match status" value="1"/>
</dbReference>
<feature type="compositionally biased region" description="Low complexity" evidence="1">
    <location>
        <begin position="59"/>
        <end position="76"/>
    </location>
</feature>
<protein>
    <submittedName>
        <fullName evidence="2">Uncharacterized protein</fullName>
    </submittedName>
</protein>
<name>A0A8B9PW40_APTOW</name>
<dbReference type="Ensembl" id="ENSAOWT00000017750.1">
    <property type="protein sequence ID" value="ENSAOWP00000015640.1"/>
    <property type="gene ID" value="ENSAOWG00000010636.1"/>
</dbReference>
<dbReference type="Proteomes" id="UP000694424">
    <property type="component" value="Unplaced"/>
</dbReference>
<evidence type="ECO:0000313" key="3">
    <source>
        <dbReference type="Proteomes" id="UP000694424"/>
    </source>
</evidence>
<feature type="compositionally biased region" description="Pro residues" evidence="1">
    <location>
        <begin position="99"/>
        <end position="112"/>
    </location>
</feature>
<sequence length="189" mass="19290">MTEKLLPLNRGFSTSPLVLGSRARRRALQTRFTRGCRWGPGAGSAPAAPSRAAKRPRASKPAIAAGSRSVRGAAAVPFTLRGRRSSSGGAAPGGTSFCLPPPPPPPPPPSPQAPAGRRPGGFPPPASRGRAAASPGRLFSVTCLFSPPHQNVGKALQKGCRYLVVGLQGLATAYSSPFGVAAQVASLVR</sequence>
<evidence type="ECO:0000256" key="1">
    <source>
        <dbReference type="SAM" id="MobiDB-lite"/>
    </source>
</evidence>
<evidence type="ECO:0000313" key="2">
    <source>
        <dbReference type="Ensembl" id="ENSAOWP00000015640.1"/>
    </source>
</evidence>
<dbReference type="PANTHER" id="PTHR14680">
    <property type="entry name" value="SI:DKEY-126G1.9-RELATED"/>
    <property type="match status" value="1"/>
</dbReference>
<reference evidence="2" key="2">
    <citation type="submission" date="2025-09" db="UniProtKB">
        <authorList>
            <consortium name="Ensembl"/>
        </authorList>
    </citation>
    <scope>IDENTIFICATION</scope>
</reference>
<proteinExistence type="predicted"/>
<keyword evidence="3" id="KW-1185">Reference proteome</keyword>